<proteinExistence type="predicted"/>
<dbReference type="STRING" id="1236973.JCM9157_963"/>
<dbReference type="RefSeq" id="WP_035662604.1">
    <property type="nucleotide sequence ID" value="NZ_BAUV01000004.1"/>
</dbReference>
<sequence>MQITARLEAALTTGKSYWFEVKDGTGLPQLKVLDDNRLRREVATNSATERLLQQLGLSSSKSLEQLVQLLSSLRIPFSRETLIGGYQILQELHSLNDRGYQTIAHMIQKQLPLTKETFAAVKTGNEQPSLIGQLRQLSDSLRPFDDGISAKVKDHISLLTQSSVFQTKNPIVQLLSLQSTDSPHVDQLLNHLGLRSGDSRLVVDEQLIKAVLEPINKQIVQKLWPELRIEANQVLKVDQLLSELQIPSGKAGLTQLGHLFQLLNISDRPEDVYTKWLQLPTNSLATGERQILQSVLESTVKLQNEQQTSGTHLKQILTMLGMQYEHDVARFLHGEGMRDSLHTDRLKAMLLMLQQQELPNSIREQVTQILSKLTGQQLLMNEQNATHHQILFTLPLSLGSYQTELTMQWEGKKDEEGQLDPTYCRVLFYLTLEHLQETVIDLQIQNRIISVTVFNEQDKPSGWIELSLPSLKKALGKQDYQLTSFIWKKISGRTETKTQPNFRQNNQYQGLDIRI</sequence>
<dbReference type="OrthoDB" id="2351076at2"/>
<protein>
    <recommendedName>
        <fullName evidence="3">Flagellar hook-length control protein-like C-terminal domain-containing protein</fullName>
    </recommendedName>
</protein>
<dbReference type="eggNOG" id="ENOG502Z7RX">
    <property type="taxonomic scope" value="Bacteria"/>
</dbReference>
<dbReference type="Proteomes" id="UP000018896">
    <property type="component" value="Unassembled WGS sequence"/>
</dbReference>
<keyword evidence="2" id="KW-1185">Reference proteome</keyword>
<organism evidence="1 2">
    <name type="scientific">Halalkalibacter akibai (strain ATCC 43226 / DSM 21942 / CIP 109018 / JCM 9157 / 1139)</name>
    <name type="common">Bacillus akibai</name>
    <dbReference type="NCBI Taxonomy" id="1236973"/>
    <lineage>
        <taxon>Bacteria</taxon>
        <taxon>Bacillati</taxon>
        <taxon>Bacillota</taxon>
        <taxon>Bacilli</taxon>
        <taxon>Bacillales</taxon>
        <taxon>Bacillaceae</taxon>
        <taxon>Halalkalibacter</taxon>
    </lineage>
</organism>
<evidence type="ECO:0000313" key="1">
    <source>
        <dbReference type="EMBL" id="GAE33935.1"/>
    </source>
</evidence>
<evidence type="ECO:0008006" key="3">
    <source>
        <dbReference type="Google" id="ProtNLM"/>
    </source>
</evidence>
<accession>W4QPB7</accession>
<dbReference type="EMBL" id="BAUV01000004">
    <property type="protein sequence ID" value="GAE33935.1"/>
    <property type="molecule type" value="Genomic_DNA"/>
</dbReference>
<gene>
    <name evidence="1" type="ORF">JCM9157_963</name>
</gene>
<reference evidence="1 2" key="1">
    <citation type="journal article" date="2014" name="Genome Announc.">
        <title>Draft Genome Sequences of Three Alkaliphilic Bacillus Strains, Bacillus wakoensis JCM 9140T, Bacillus akibai JCM 9157T, and Bacillus hemicellulosilyticus JCM 9152T.</title>
        <authorList>
            <person name="Yuki M."/>
            <person name="Oshima K."/>
            <person name="Suda W."/>
            <person name="Oshida Y."/>
            <person name="Kitamura K."/>
            <person name="Iida T."/>
            <person name="Hattori M."/>
            <person name="Ohkuma M."/>
        </authorList>
    </citation>
    <scope>NUCLEOTIDE SEQUENCE [LARGE SCALE GENOMIC DNA]</scope>
    <source>
        <strain evidence="1 2">JCM 9157</strain>
    </source>
</reference>
<comment type="caution">
    <text evidence="1">The sequence shown here is derived from an EMBL/GenBank/DDBJ whole genome shotgun (WGS) entry which is preliminary data.</text>
</comment>
<name>W4QPB7_HALA3</name>
<dbReference type="AlphaFoldDB" id="W4QPB7"/>
<evidence type="ECO:0000313" key="2">
    <source>
        <dbReference type="Proteomes" id="UP000018896"/>
    </source>
</evidence>